<reference evidence="1 2" key="1">
    <citation type="submission" date="2014-03" db="EMBL/GenBank/DDBJ databases">
        <title>Draft genome of the hookworm Oesophagostomum dentatum.</title>
        <authorList>
            <person name="Mitreva M."/>
        </authorList>
    </citation>
    <scope>NUCLEOTIDE SEQUENCE [LARGE SCALE GENOMIC DNA]</scope>
    <source>
        <strain evidence="1 2">OD-Hann</strain>
    </source>
</reference>
<evidence type="ECO:0000313" key="1">
    <source>
        <dbReference type="EMBL" id="KHJ84767.1"/>
    </source>
</evidence>
<dbReference type="PANTHER" id="PTHR13076:SF9">
    <property type="entry name" value="COILED-COIL AND C2 DOMAIN-CONTAINING PROTEIN 1-LIKE"/>
    <property type="match status" value="1"/>
</dbReference>
<feature type="non-terminal residue" evidence="1">
    <location>
        <position position="1"/>
    </location>
</feature>
<dbReference type="EMBL" id="KN566892">
    <property type="protein sequence ID" value="KHJ84767.1"/>
    <property type="molecule type" value="Genomic_DNA"/>
</dbReference>
<dbReference type="OrthoDB" id="19996at2759"/>
<dbReference type="Proteomes" id="UP000053660">
    <property type="component" value="Unassembled WGS sequence"/>
</dbReference>
<gene>
    <name evidence="1" type="ORF">OESDEN_15516</name>
</gene>
<protein>
    <submittedName>
        <fullName evidence="1">Uncharacterized protein</fullName>
    </submittedName>
</protein>
<name>A0A0B1SML4_OESDE</name>
<keyword evidence="2" id="KW-1185">Reference proteome</keyword>
<evidence type="ECO:0000313" key="2">
    <source>
        <dbReference type="Proteomes" id="UP000053660"/>
    </source>
</evidence>
<dbReference type="InterPro" id="IPR039725">
    <property type="entry name" value="CC2D1A/B"/>
</dbReference>
<dbReference type="PANTHER" id="PTHR13076">
    <property type="entry name" value="COILED-COIL AND C2 DOMAIN-CONTAINING PROTEIN 1-LIKE"/>
    <property type="match status" value="1"/>
</dbReference>
<dbReference type="InterPro" id="IPR035892">
    <property type="entry name" value="C2_domain_sf"/>
</dbReference>
<dbReference type="GO" id="GO:0001227">
    <property type="term" value="F:DNA-binding transcription repressor activity, RNA polymerase II-specific"/>
    <property type="evidence" value="ECO:0007669"/>
    <property type="project" value="InterPro"/>
</dbReference>
<accession>A0A0B1SML4</accession>
<dbReference type="SUPFAM" id="SSF49562">
    <property type="entry name" value="C2 domain (Calcium/lipid-binding domain, CaLB)"/>
    <property type="match status" value="1"/>
</dbReference>
<dbReference type="AlphaFoldDB" id="A0A0B1SML4"/>
<sequence>VFFSLGIFPTFAYSNLISIYIDLVVFRDVPLPSGYEPSDANLFVKYLFPYPTDANQSGKTKYISGTQNPVQVYQKGSFLRSDKLLGTCEWRLDQLESHALLEESLPLKEGRKAVGGLLTLRIRVREPLGDAKLTTSQHRWLVLDN</sequence>
<organism evidence="1 2">
    <name type="scientific">Oesophagostomum dentatum</name>
    <name type="common">Nodular worm</name>
    <dbReference type="NCBI Taxonomy" id="61180"/>
    <lineage>
        <taxon>Eukaryota</taxon>
        <taxon>Metazoa</taxon>
        <taxon>Ecdysozoa</taxon>
        <taxon>Nematoda</taxon>
        <taxon>Chromadorea</taxon>
        <taxon>Rhabditida</taxon>
        <taxon>Rhabditina</taxon>
        <taxon>Rhabditomorpha</taxon>
        <taxon>Strongyloidea</taxon>
        <taxon>Strongylidae</taxon>
        <taxon>Oesophagostomum</taxon>
    </lineage>
</organism>
<proteinExistence type="predicted"/>